<keyword evidence="1" id="KW-0812">Transmembrane</keyword>
<dbReference type="InterPro" id="IPR019595">
    <property type="entry name" value="DUF2470"/>
</dbReference>
<protein>
    <recommendedName>
        <fullName evidence="2">DUF2470 domain-containing protein</fullName>
    </recommendedName>
</protein>
<dbReference type="Proteomes" id="UP001303647">
    <property type="component" value="Unassembled WGS sequence"/>
</dbReference>
<dbReference type="InterPro" id="IPR037119">
    <property type="entry name" value="Haem_oxidase_HugZ-like_sf"/>
</dbReference>
<feature type="transmembrane region" description="Helical" evidence="1">
    <location>
        <begin position="195"/>
        <end position="213"/>
    </location>
</feature>
<keyword evidence="1" id="KW-1133">Transmembrane helix</keyword>
<dbReference type="PANTHER" id="PTHR37783:SF1">
    <property type="entry name" value="MEMBRANE PROTEIN, PUTATIVE (AFU_ORTHOLOGUE AFUA_1G04315)-RELATED"/>
    <property type="match status" value="1"/>
</dbReference>
<gene>
    <name evidence="3" type="ORF">C7999DRAFT_32643</name>
</gene>
<evidence type="ECO:0000256" key="1">
    <source>
        <dbReference type="SAM" id="Phobius"/>
    </source>
</evidence>
<keyword evidence="4" id="KW-1185">Reference proteome</keyword>
<evidence type="ECO:0000259" key="2">
    <source>
        <dbReference type="Pfam" id="PF10615"/>
    </source>
</evidence>
<evidence type="ECO:0000313" key="4">
    <source>
        <dbReference type="Proteomes" id="UP001303647"/>
    </source>
</evidence>
<accession>A0AAN7HEU8</accession>
<organism evidence="3 4">
    <name type="scientific">Corynascus novoguineensis</name>
    <dbReference type="NCBI Taxonomy" id="1126955"/>
    <lineage>
        <taxon>Eukaryota</taxon>
        <taxon>Fungi</taxon>
        <taxon>Dikarya</taxon>
        <taxon>Ascomycota</taxon>
        <taxon>Pezizomycotina</taxon>
        <taxon>Sordariomycetes</taxon>
        <taxon>Sordariomycetidae</taxon>
        <taxon>Sordariales</taxon>
        <taxon>Chaetomiaceae</taxon>
        <taxon>Corynascus</taxon>
    </lineage>
</organism>
<dbReference type="Gene3D" id="3.20.180.10">
    <property type="entry name" value="PNP-oxidase-like"/>
    <property type="match status" value="1"/>
</dbReference>
<proteinExistence type="predicted"/>
<reference evidence="3" key="2">
    <citation type="submission" date="2023-05" db="EMBL/GenBank/DDBJ databases">
        <authorList>
            <consortium name="Lawrence Berkeley National Laboratory"/>
            <person name="Steindorff A."/>
            <person name="Hensen N."/>
            <person name="Bonometti L."/>
            <person name="Westerberg I."/>
            <person name="Brannstrom I.O."/>
            <person name="Guillou S."/>
            <person name="Cros-Aarteil S."/>
            <person name="Calhoun S."/>
            <person name="Haridas S."/>
            <person name="Kuo A."/>
            <person name="Mondo S."/>
            <person name="Pangilinan J."/>
            <person name="Riley R."/>
            <person name="Labutti K."/>
            <person name="Andreopoulos B."/>
            <person name="Lipzen A."/>
            <person name="Chen C."/>
            <person name="Yanf M."/>
            <person name="Daum C."/>
            <person name="Ng V."/>
            <person name="Clum A."/>
            <person name="Ohm R."/>
            <person name="Martin F."/>
            <person name="Silar P."/>
            <person name="Natvig D."/>
            <person name="Lalanne C."/>
            <person name="Gautier V."/>
            <person name="Ament-Velasquez S.L."/>
            <person name="Kruys A."/>
            <person name="Hutchinson M.I."/>
            <person name="Powell A.J."/>
            <person name="Barry K."/>
            <person name="Miller A.N."/>
            <person name="Grigoriev I.V."/>
            <person name="Debuchy R."/>
            <person name="Gladieux P."/>
            <person name="Thoren M.H."/>
            <person name="Johannesson H."/>
        </authorList>
    </citation>
    <scope>NUCLEOTIDE SEQUENCE</scope>
    <source>
        <strain evidence="3">CBS 359.72</strain>
    </source>
</reference>
<keyword evidence="1" id="KW-0472">Membrane</keyword>
<dbReference type="Pfam" id="PF10615">
    <property type="entry name" value="DUF2470"/>
    <property type="match status" value="1"/>
</dbReference>
<name>A0AAN7HEU8_9PEZI</name>
<comment type="caution">
    <text evidence="3">The sequence shown here is derived from an EMBL/GenBank/DDBJ whole genome shotgun (WGS) entry which is preliminary data.</text>
</comment>
<dbReference type="PANTHER" id="PTHR37783">
    <property type="entry name" value="MEMBRANE PROTEIN, PUTATIVE (AFU_ORTHOLOGUE AFUA_1G04315)-RELATED"/>
    <property type="match status" value="1"/>
</dbReference>
<feature type="transmembrane region" description="Helical" evidence="1">
    <location>
        <begin position="234"/>
        <end position="253"/>
    </location>
</feature>
<sequence>MSVPQDQVGENIPPAQKARTIAHMNADHRADMRHILLHYGAVPPVPPSYFSSAGDGGDEGNDRDPLMLDIGLESFTVRLPSSGGEAPGAGDGGNGSGSVHVVAFDPPLSSWGERRERLVEMTRAARDALPSSSAGAGTVVVDEYMAPRVPYDLAVFLAVLFYYLSFALVRAGLVAPGSLAARGLEAARFPGGAAGFRWLVDTIFVPVLGIHITETWWLERSRLRRFGVRRGSRVWWLWVGSVFIEGAMAFKRFDIIVERLKRDDKKKQ</sequence>
<evidence type="ECO:0000313" key="3">
    <source>
        <dbReference type="EMBL" id="KAK4246961.1"/>
    </source>
</evidence>
<reference evidence="3" key="1">
    <citation type="journal article" date="2023" name="Mol. Phylogenet. Evol.">
        <title>Genome-scale phylogeny and comparative genomics of the fungal order Sordariales.</title>
        <authorList>
            <person name="Hensen N."/>
            <person name="Bonometti L."/>
            <person name="Westerberg I."/>
            <person name="Brannstrom I.O."/>
            <person name="Guillou S."/>
            <person name="Cros-Aarteil S."/>
            <person name="Calhoun S."/>
            <person name="Haridas S."/>
            <person name="Kuo A."/>
            <person name="Mondo S."/>
            <person name="Pangilinan J."/>
            <person name="Riley R."/>
            <person name="LaButti K."/>
            <person name="Andreopoulos B."/>
            <person name="Lipzen A."/>
            <person name="Chen C."/>
            <person name="Yan M."/>
            <person name="Daum C."/>
            <person name="Ng V."/>
            <person name="Clum A."/>
            <person name="Steindorff A."/>
            <person name="Ohm R.A."/>
            <person name="Martin F."/>
            <person name="Silar P."/>
            <person name="Natvig D.O."/>
            <person name="Lalanne C."/>
            <person name="Gautier V."/>
            <person name="Ament-Velasquez S.L."/>
            <person name="Kruys A."/>
            <person name="Hutchinson M.I."/>
            <person name="Powell A.J."/>
            <person name="Barry K."/>
            <person name="Miller A.N."/>
            <person name="Grigoriev I.V."/>
            <person name="Debuchy R."/>
            <person name="Gladieux P."/>
            <person name="Hiltunen Thoren M."/>
            <person name="Johannesson H."/>
        </authorList>
    </citation>
    <scope>NUCLEOTIDE SEQUENCE</scope>
    <source>
        <strain evidence="3">CBS 359.72</strain>
    </source>
</reference>
<dbReference type="AlphaFoldDB" id="A0AAN7HEU8"/>
<feature type="transmembrane region" description="Helical" evidence="1">
    <location>
        <begin position="153"/>
        <end position="175"/>
    </location>
</feature>
<feature type="domain" description="DUF2470" evidence="2">
    <location>
        <begin position="17"/>
        <end position="121"/>
    </location>
</feature>
<dbReference type="EMBL" id="MU857663">
    <property type="protein sequence ID" value="KAK4246961.1"/>
    <property type="molecule type" value="Genomic_DNA"/>
</dbReference>